<dbReference type="AlphaFoldDB" id="A0A1I0LIF6"/>
<keyword evidence="1" id="KW-0472">Membrane</keyword>
<dbReference type="Proteomes" id="UP000199361">
    <property type="component" value="Unassembled WGS sequence"/>
</dbReference>
<proteinExistence type="predicted"/>
<keyword evidence="1" id="KW-0812">Transmembrane</keyword>
<evidence type="ECO:0000313" key="2">
    <source>
        <dbReference type="EMBL" id="SEU40014.1"/>
    </source>
</evidence>
<reference evidence="2 3" key="1">
    <citation type="submission" date="2016-10" db="EMBL/GenBank/DDBJ databases">
        <authorList>
            <person name="de Groot N.N."/>
        </authorList>
    </citation>
    <scope>NUCLEOTIDE SEQUENCE [LARGE SCALE GENOMIC DNA]</scope>
    <source>
        <strain evidence="2 3">CGMCC 4.5598</strain>
    </source>
</reference>
<name>A0A1I0LIF6_9ACTN</name>
<dbReference type="STRING" id="568860.SAMN05421811_117172"/>
<feature type="transmembrane region" description="Helical" evidence="1">
    <location>
        <begin position="12"/>
        <end position="34"/>
    </location>
</feature>
<organism evidence="2 3">
    <name type="scientific">Nonomuraea wenchangensis</name>
    <dbReference type="NCBI Taxonomy" id="568860"/>
    <lineage>
        <taxon>Bacteria</taxon>
        <taxon>Bacillati</taxon>
        <taxon>Actinomycetota</taxon>
        <taxon>Actinomycetes</taxon>
        <taxon>Streptosporangiales</taxon>
        <taxon>Streptosporangiaceae</taxon>
        <taxon>Nonomuraea</taxon>
    </lineage>
</organism>
<protein>
    <submittedName>
        <fullName evidence="2">Uncharacterized protein</fullName>
    </submittedName>
</protein>
<accession>A0A1I0LIF6</accession>
<keyword evidence="3" id="KW-1185">Reference proteome</keyword>
<evidence type="ECO:0000256" key="1">
    <source>
        <dbReference type="SAM" id="Phobius"/>
    </source>
</evidence>
<keyword evidence="1" id="KW-1133">Transmembrane helix</keyword>
<dbReference type="EMBL" id="FOHX01000017">
    <property type="protein sequence ID" value="SEU40014.1"/>
    <property type="molecule type" value="Genomic_DNA"/>
</dbReference>
<sequence>MESDKQPNGAKTLGYILLAMIIILAVLIGLSVWASRTG</sequence>
<gene>
    <name evidence="2" type="ORF">SAMN05421811_117172</name>
</gene>
<evidence type="ECO:0000313" key="3">
    <source>
        <dbReference type="Proteomes" id="UP000199361"/>
    </source>
</evidence>